<accession>A0A0V1BNW4</accession>
<protein>
    <submittedName>
        <fullName evidence="1">Uncharacterized protein</fullName>
    </submittedName>
</protein>
<proteinExistence type="predicted"/>
<organism evidence="1 2">
    <name type="scientific">Trichinella spiralis</name>
    <name type="common">Trichina worm</name>
    <dbReference type="NCBI Taxonomy" id="6334"/>
    <lineage>
        <taxon>Eukaryota</taxon>
        <taxon>Metazoa</taxon>
        <taxon>Ecdysozoa</taxon>
        <taxon>Nematoda</taxon>
        <taxon>Enoplea</taxon>
        <taxon>Dorylaimia</taxon>
        <taxon>Trichinellida</taxon>
        <taxon>Trichinellidae</taxon>
        <taxon>Trichinella</taxon>
    </lineage>
</organism>
<dbReference type="Proteomes" id="UP000054776">
    <property type="component" value="Unassembled WGS sequence"/>
</dbReference>
<name>A0A0V1BNW4_TRISP</name>
<evidence type="ECO:0000313" key="2">
    <source>
        <dbReference type="Proteomes" id="UP000054776"/>
    </source>
</evidence>
<dbReference type="EMBL" id="JYDH01000023">
    <property type="protein sequence ID" value="KRY38720.1"/>
    <property type="molecule type" value="Genomic_DNA"/>
</dbReference>
<dbReference type="AlphaFoldDB" id="A0A0V1BNW4"/>
<dbReference type="InParanoid" id="A0A0V1BNW4"/>
<dbReference type="OrthoDB" id="10312630at2759"/>
<keyword evidence="2" id="KW-1185">Reference proteome</keyword>
<evidence type="ECO:0000313" key="1">
    <source>
        <dbReference type="EMBL" id="KRY38720.1"/>
    </source>
</evidence>
<comment type="caution">
    <text evidence="1">The sequence shown here is derived from an EMBL/GenBank/DDBJ whole genome shotgun (WGS) entry which is preliminary data.</text>
</comment>
<gene>
    <name evidence="1" type="ORF">T01_16122</name>
</gene>
<sequence length="100" mass="11585">MQEALNSGRLDICVILHQSTMCRDTGLDKNQDNSNGKVIPKQASDAEIQLLKNSISEYQDHFDQKYLALCFIEHLPRPFWREKTAGPKRFKTAPFSLFYH</sequence>
<reference evidence="1 2" key="1">
    <citation type="submission" date="2015-01" db="EMBL/GenBank/DDBJ databases">
        <title>Evolution of Trichinella species and genotypes.</title>
        <authorList>
            <person name="Korhonen P.K."/>
            <person name="Edoardo P."/>
            <person name="Giuseppe L.R."/>
            <person name="Gasser R.B."/>
        </authorList>
    </citation>
    <scope>NUCLEOTIDE SEQUENCE [LARGE SCALE GENOMIC DNA]</scope>
    <source>
        <strain evidence="1">ISS3</strain>
    </source>
</reference>